<feature type="transmembrane region" description="Helical" evidence="7">
    <location>
        <begin position="359"/>
        <end position="380"/>
    </location>
</feature>
<dbReference type="EMBL" id="JAADJT010000002">
    <property type="protein sequence ID" value="NGZ83880.1"/>
    <property type="molecule type" value="Genomic_DNA"/>
</dbReference>
<dbReference type="SUPFAM" id="SSF103473">
    <property type="entry name" value="MFS general substrate transporter"/>
    <property type="match status" value="1"/>
</dbReference>
<accession>A0ABX0FH84</accession>
<keyword evidence="6 7" id="KW-0472">Membrane</keyword>
<feature type="domain" description="Major facilitator superfamily (MFS) profile" evidence="8">
    <location>
        <begin position="1"/>
        <end position="413"/>
    </location>
</feature>
<evidence type="ECO:0000313" key="10">
    <source>
        <dbReference type="Proteomes" id="UP000666369"/>
    </source>
</evidence>
<dbReference type="PROSITE" id="PS00216">
    <property type="entry name" value="SUGAR_TRANSPORT_1"/>
    <property type="match status" value="1"/>
</dbReference>
<dbReference type="Pfam" id="PF07690">
    <property type="entry name" value="MFS_1"/>
    <property type="match status" value="1"/>
</dbReference>
<feature type="transmembrane region" description="Helical" evidence="7">
    <location>
        <begin position="233"/>
        <end position="258"/>
    </location>
</feature>
<comment type="subcellular location">
    <subcellularLocation>
        <location evidence="1">Cell membrane</location>
        <topology evidence="1">Multi-pass membrane protein</topology>
    </subcellularLocation>
</comment>
<dbReference type="Gene3D" id="1.20.1250.20">
    <property type="entry name" value="MFS general substrate transporter like domains"/>
    <property type="match status" value="1"/>
</dbReference>
<feature type="transmembrane region" description="Helical" evidence="7">
    <location>
        <begin position="264"/>
        <end position="284"/>
    </location>
</feature>
<organism evidence="9 10">
    <name type="scientific">Duganella aceris</name>
    <dbReference type="NCBI Taxonomy" id="2703883"/>
    <lineage>
        <taxon>Bacteria</taxon>
        <taxon>Pseudomonadati</taxon>
        <taxon>Pseudomonadota</taxon>
        <taxon>Betaproteobacteria</taxon>
        <taxon>Burkholderiales</taxon>
        <taxon>Oxalobacteraceae</taxon>
        <taxon>Telluria group</taxon>
        <taxon>Duganella</taxon>
    </lineage>
</organism>
<comment type="caution">
    <text evidence="9">The sequence shown here is derived from an EMBL/GenBank/DDBJ whole genome shotgun (WGS) entry which is preliminary data.</text>
</comment>
<feature type="transmembrane region" description="Helical" evidence="7">
    <location>
        <begin position="87"/>
        <end position="110"/>
    </location>
</feature>
<keyword evidence="2" id="KW-0813">Transport</keyword>
<evidence type="ECO:0000256" key="6">
    <source>
        <dbReference type="ARBA" id="ARBA00023136"/>
    </source>
</evidence>
<dbReference type="PANTHER" id="PTHR23517:SF13">
    <property type="entry name" value="MAJOR FACILITATOR SUPERFAMILY MFS_1"/>
    <property type="match status" value="1"/>
</dbReference>
<feature type="transmembrane region" description="Helical" evidence="7">
    <location>
        <begin position="325"/>
        <end position="347"/>
    </location>
</feature>
<name>A0ABX0FH84_9BURK</name>
<dbReference type="InterPro" id="IPR011701">
    <property type="entry name" value="MFS"/>
</dbReference>
<keyword evidence="4 7" id="KW-0812">Transmembrane</keyword>
<proteinExistence type="predicted"/>
<protein>
    <submittedName>
        <fullName evidence="9">MFS transporter</fullName>
    </submittedName>
</protein>
<evidence type="ECO:0000259" key="8">
    <source>
        <dbReference type="PROSITE" id="PS50850"/>
    </source>
</evidence>
<feature type="transmembrane region" description="Helical" evidence="7">
    <location>
        <begin position="50"/>
        <end position="75"/>
    </location>
</feature>
<keyword evidence="10" id="KW-1185">Reference proteome</keyword>
<dbReference type="RefSeq" id="WP_166100037.1">
    <property type="nucleotide sequence ID" value="NZ_JAADJT010000002.1"/>
</dbReference>
<evidence type="ECO:0000256" key="7">
    <source>
        <dbReference type="SAM" id="Phobius"/>
    </source>
</evidence>
<evidence type="ECO:0000256" key="3">
    <source>
        <dbReference type="ARBA" id="ARBA00022475"/>
    </source>
</evidence>
<keyword evidence="3" id="KW-1003">Cell membrane</keyword>
<evidence type="ECO:0000256" key="4">
    <source>
        <dbReference type="ARBA" id="ARBA00022692"/>
    </source>
</evidence>
<gene>
    <name evidence="9" type="ORF">GW587_06370</name>
</gene>
<evidence type="ECO:0000313" key="9">
    <source>
        <dbReference type="EMBL" id="NGZ83880.1"/>
    </source>
</evidence>
<feature type="transmembrane region" description="Helical" evidence="7">
    <location>
        <begin position="386"/>
        <end position="408"/>
    </location>
</feature>
<dbReference type="PROSITE" id="PS50850">
    <property type="entry name" value="MFS"/>
    <property type="match status" value="1"/>
</dbReference>
<feature type="transmembrane region" description="Helical" evidence="7">
    <location>
        <begin position="116"/>
        <end position="136"/>
    </location>
</feature>
<dbReference type="InterPro" id="IPR036259">
    <property type="entry name" value="MFS_trans_sf"/>
</dbReference>
<dbReference type="PANTHER" id="PTHR23517">
    <property type="entry name" value="RESISTANCE PROTEIN MDTM, PUTATIVE-RELATED-RELATED"/>
    <property type="match status" value="1"/>
</dbReference>
<dbReference type="InterPro" id="IPR005829">
    <property type="entry name" value="Sugar_transporter_CS"/>
</dbReference>
<dbReference type="InterPro" id="IPR020846">
    <property type="entry name" value="MFS_dom"/>
</dbReference>
<evidence type="ECO:0000256" key="5">
    <source>
        <dbReference type="ARBA" id="ARBA00022989"/>
    </source>
</evidence>
<dbReference type="InterPro" id="IPR050171">
    <property type="entry name" value="MFS_Transporters"/>
</dbReference>
<reference evidence="9 10" key="1">
    <citation type="submission" date="2020-01" db="EMBL/GenBank/DDBJ databases">
        <authorList>
            <person name="Lee S.D."/>
        </authorList>
    </citation>
    <scope>NUCLEOTIDE SEQUENCE [LARGE SCALE GENOMIC DNA]</scope>
    <source>
        <strain evidence="9 10">SAP-35</strain>
    </source>
</reference>
<reference evidence="10" key="2">
    <citation type="submission" date="2023-07" db="EMBL/GenBank/DDBJ databases">
        <title>Duganella aceri sp. nov., isolated from tree sap.</title>
        <authorList>
            <person name="Kim I.S."/>
        </authorList>
    </citation>
    <scope>NUCLEOTIDE SEQUENCE [LARGE SCALE GENOMIC DNA]</scope>
    <source>
        <strain evidence="10">SAP-35</strain>
    </source>
</reference>
<dbReference type="Proteomes" id="UP000666369">
    <property type="component" value="Unassembled WGS sequence"/>
</dbReference>
<feature type="transmembrane region" description="Helical" evidence="7">
    <location>
        <begin position="296"/>
        <end position="319"/>
    </location>
</feature>
<keyword evidence="5 7" id="KW-1133">Transmembrane helix</keyword>
<feature type="transmembrane region" description="Helical" evidence="7">
    <location>
        <begin position="148"/>
        <end position="168"/>
    </location>
</feature>
<feature type="transmembrane region" description="Helical" evidence="7">
    <location>
        <begin position="24"/>
        <end position="44"/>
    </location>
</feature>
<sequence length="413" mass="41598">MNMHHTAAALARPSPSVAGWKIPVAAWMVTAVFILSNSATPLYLHWQRQFAFSSGTLTVIFAAYIIGLLGALLVAGQLSDRLGRKAVLLPGFLIAMAACGLFVAASSVAALIAARFLTGIAVGIIVSAGMAAVVDVGGPARKRQASQAASIAMVLGAGLGPLLAGTLAQQMDHPVATIFGIELALLASAMVVMLTMPLPVPPRGGPGSDGDDGNATSWRLRLPSVPAQNRRDLALGVAVFAPGLSATSFVLALGPALLSKLLHITSPLLAGGTACLMFLSATGVQFAVKKLPIRTILLLGATATALSMAALIGAIHAAIPALLLAAASLAGMGQGLGQLGGLTAIGMRVADHRRAQANSLLNIGAYIPAGLLPVATGFLMDRAGMTLGATTFAAALIVAAAAAACLVATRLPR</sequence>
<feature type="transmembrane region" description="Helical" evidence="7">
    <location>
        <begin position="174"/>
        <end position="194"/>
    </location>
</feature>
<evidence type="ECO:0000256" key="1">
    <source>
        <dbReference type="ARBA" id="ARBA00004651"/>
    </source>
</evidence>
<evidence type="ECO:0000256" key="2">
    <source>
        <dbReference type="ARBA" id="ARBA00022448"/>
    </source>
</evidence>